<keyword evidence="7" id="KW-1185">Reference proteome</keyword>
<evidence type="ECO:0000256" key="4">
    <source>
        <dbReference type="RuleBase" id="RU367022"/>
    </source>
</evidence>
<dbReference type="GO" id="GO:0005375">
    <property type="term" value="F:copper ion transmembrane transporter activity"/>
    <property type="evidence" value="ECO:0007669"/>
    <property type="project" value="UniProtKB-UniRule"/>
</dbReference>
<dbReference type="InParanoid" id="A0A1V8T671"/>
<keyword evidence="1 4" id="KW-0812">Transmembrane</keyword>
<evidence type="ECO:0000313" key="7">
    <source>
        <dbReference type="Proteomes" id="UP000192596"/>
    </source>
</evidence>
<keyword evidence="4" id="KW-0187">Copper transport</keyword>
<dbReference type="PANTHER" id="PTHR12483">
    <property type="entry name" value="SOLUTE CARRIER FAMILY 31 COPPER TRANSPORTERS"/>
    <property type="match status" value="1"/>
</dbReference>
<evidence type="ECO:0000313" key="6">
    <source>
        <dbReference type="EMBL" id="OQO06903.1"/>
    </source>
</evidence>
<dbReference type="EMBL" id="NAJO01000015">
    <property type="protein sequence ID" value="OQO06903.1"/>
    <property type="molecule type" value="Genomic_DNA"/>
</dbReference>
<evidence type="ECO:0000256" key="2">
    <source>
        <dbReference type="ARBA" id="ARBA00022989"/>
    </source>
</evidence>
<name>A0A1V8T671_9PEZI</name>
<keyword evidence="4" id="KW-0813">Transport</keyword>
<keyword evidence="4" id="KW-0406">Ion transport</keyword>
<evidence type="ECO:0000256" key="1">
    <source>
        <dbReference type="ARBA" id="ARBA00022692"/>
    </source>
</evidence>
<sequence>MDHSSMDMGSSSTSSSGSMSMMSMDFTNDHSAPLYSSAWTPKTSGGYAGTCIFLVFLAVISRLLIAYRHVLESKWHNKAVKRRYIKVAVATETDRERQPSLSASEKSEAAVLTVRGMDETVRVVRSPAQSGITIQPWRFSVDLPRACVFTVQAGVGYLLMLAVMTLNVGYFLSVLAGLFVGELAVGRYAQADDGHH</sequence>
<dbReference type="AlphaFoldDB" id="A0A1V8T671"/>
<comment type="caution">
    <text evidence="6">The sequence shown here is derived from an EMBL/GenBank/DDBJ whole genome shotgun (WGS) entry which is preliminary data.</text>
</comment>
<keyword evidence="3 4" id="KW-0472">Membrane</keyword>
<gene>
    <name evidence="6" type="ORF">B0A48_07469</name>
</gene>
<reference evidence="7" key="1">
    <citation type="submission" date="2017-03" db="EMBL/GenBank/DDBJ databases">
        <title>Genomes of endolithic fungi from Antarctica.</title>
        <authorList>
            <person name="Coleine C."/>
            <person name="Masonjones S."/>
            <person name="Stajich J.E."/>
        </authorList>
    </citation>
    <scope>NUCLEOTIDE SEQUENCE [LARGE SCALE GENOMIC DNA]</scope>
    <source>
        <strain evidence="7">CCFEE 5527</strain>
    </source>
</reference>
<protein>
    <recommendedName>
        <fullName evidence="4">Copper transport protein</fullName>
    </recommendedName>
</protein>
<accession>A0A1V8T671</accession>
<keyword evidence="2 4" id="KW-1133">Transmembrane helix</keyword>
<evidence type="ECO:0000256" key="3">
    <source>
        <dbReference type="ARBA" id="ARBA00023136"/>
    </source>
</evidence>
<dbReference type="Pfam" id="PF04145">
    <property type="entry name" value="Ctr"/>
    <property type="match status" value="1"/>
</dbReference>
<dbReference type="InterPro" id="IPR007274">
    <property type="entry name" value="Cop_transporter"/>
</dbReference>
<dbReference type="STRING" id="1507870.A0A1V8T671"/>
<organism evidence="6 7">
    <name type="scientific">Cryoendolithus antarcticus</name>
    <dbReference type="NCBI Taxonomy" id="1507870"/>
    <lineage>
        <taxon>Eukaryota</taxon>
        <taxon>Fungi</taxon>
        <taxon>Dikarya</taxon>
        <taxon>Ascomycota</taxon>
        <taxon>Pezizomycotina</taxon>
        <taxon>Dothideomycetes</taxon>
        <taxon>Dothideomycetidae</taxon>
        <taxon>Cladosporiales</taxon>
        <taxon>Cladosporiaceae</taxon>
        <taxon>Cryoendolithus</taxon>
    </lineage>
</organism>
<evidence type="ECO:0000256" key="5">
    <source>
        <dbReference type="SAM" id="MobiDB-lite"/>
    </source>
</evidence>
<dbReference type="PANTHER" id="PTHR12483:SF120">
    <property type="entry name" value="HIGH-AFFINITY COPPER TRANSPORTER CTRA2"/>
    <property type="match status" value="1"/>
</dbReference>
<proteinExistence type="inferred from homology"/>
<feature type="region of interest" description="Disordered" evidence="5">
    <location>
        <begin position="1"/>
        <end position="20"/>
    </location>
</feature>
<comment type="subcellular location">
    <subcellularLocation>
        <location evidence="4">Membrane</location>
        <topology evidence="4">Multi-pass membrane protein</topology>
    </subcellularLocation>
</comment>
<dbReference type="OrthoDB" id="73901at2759"/>
<keyword evidence="4" id="KW-0186">Copper</keyword>
<feature type="transmembrane region" description="Helical" evidence="4">
    <location>
        <begin position="45"/>
        <end position="65"/>
    </location>
</feature>
<dbReference type="Proteomes" id="UP000192596">
    <property type="component" value="Unassembled WGS sequence"/>
</dbReference>
<comment type="similarity">
    <text evidence="4">Belongs to the copper transporter (Ctr) (TC 1.A.56) family. SLC31A subfamily.</text>
</comment>
<dbReference type="GO" id="GO:0005886">
    <property type="term" value="C:plasma membrane"/>
    <property type="evidence" value="ECO:0007669"/>
    <property type="project" value="TreeGrafter"/>
</dbReference>